<dbReference type="InterPro" id="IPR056411">
    <property type="entry name" value="CysS_C"/>
</dbReference>
<comment type="caution">
    <text evidence="6">The sequence shown here is derived from an EMBL/GenBank/DDBJ whole genome shotgun (WGS) entry which is preliminary data.</text>
</comment>
<dbReference type="GO" id="GO:0006418">
    <property type="term" value="P:tRNA aminoacylation for protein translation"/>
    <property type="evidence" value="ECO:0007669"/>
    <property type="project" value="InterPro"/>
</dbReference>
<reference evidence="6 7" key="1">
    <citation type="submission" date="2017-10" db="EMBL/GenBank/DDBJ databases">
        <title>Draft genome of Longibacter Salinarum.</title>
        <authorList>
            <person name="Goh K.M."/>
            <person name="Shamsir M.S."/>
            <person name="Lim S.W."/>
        </authorList>
    </citation>
    <scope>NUCLEOTIDE SEQUENCE [LARGE SCALE GENOMIC DNA]</scope>
    <source>
        <strain evidence="6 7">KCTC 52045</strain>
    </source>
</reference>
<evidence type="ECO:0000256" key="4">
    <source>
        <dbReference type="ARBA" id="ARBA00023146"/>
    </source>
</evidence>
<sequence length="60" mass="6935">MSDEATNDFTEIVESLVEEREQARAEGNYERADAIREKLDNLGIVVMDDDGETTWRREES</sequence>
<dbReference type="EMBL" id="PDEQ01000003">
    <property type="protein sequence ID" value="PEN13819.1"/>
    <property type="molecule type" value="Genomic_DNA"/>
</dbReference>
<accession>A0A2A8CYK7</accession>
<dbReference type="Proteomes" id="UP000220102">
    <property type="component" value="Unassembled WGS sequence"/>
</dbReference>
<evidence type="ECO:0000313" key="6">
    <source>
        <dbReference type="EMBL" id="PEN13819.1"/>
    </source>
</evidence>
<dbReference type="AlphaFoldDB" id="A0A2A8CYK7"/>
<keyword evidence="3" id="KW-0067">ATP-binding</keyword>
<dbReference type="SUPFAM" id="SSF47323">
    <property type="entry name" value="Anticodon-binding domain of a subclass of class I aminoacyl-tRNA synthetases"/>
    <property type="match status" value="1"/>
</dbReference>
<protein>
    <recommendedName>
        <fullName evidence="5">Cysteinyl-tRNA ligase anticodon binding domain-containing protein</fullName>
    </recommendedName>
</protein>
<proteinExistence type="predicted"/>
<dbReference type="GO" id="GO:0005524">
    <property type="term" value="F:ATP binding"/>
    <property type="evidence" value="ECO:0007669"/>
    <property type="project" value="UniProtKB-KW"/>
</dbReference>
<evidence type="ECO:0000259" key="5">
    <source>
        <dbReference type="Pfam" id="PF23493"/>
    </source>
</evidence>
<dbReference type="GO" id="GO:0004812">
    <property type="term" value="F:aminoacyl-tRNA ligase activity"/>
    <property type="evidence" value="ECO:0007669"/>
    <property type="project" value="UniProtKB-KW"/>
</dbReference>
<keyword evidence="7" id="KW-1185">Reference proteome</keyword>
<keyword evidence="1" id="KW-0436">Ligase</keyword>
<name>A0A2A8CYK7_9BACT</name>
<evidence type="ECO:0000313" key="7">
    <source>
        <dbReference type="Proteomes" id="UP000220102"/>
    </source>
</evidence>
<dbReference type="Pfam" id="PF23493">
    <property type="entry name" value="CysS_C"/>
    <property type="match status" value="1"/>
</dbReference>
<keyword evidence="4" id="KW-0030">Aminoacyl-tRNA synthetase</keyword>
<keyword evidence="2" id="KW-0547">Nucleotide-binding</keyword>
<evidence type="ECO:0000256" key="2">
    <source>
        <dbReference type="ARBA" id="ARBA00022741"/>
    </source>
</evidence>
<organism evidence="6 7">
    <name type="scientific">Longibacter salinarum</name>
    <dbReference type="NCBI Taxonomy" id="1850348"/>
    <lineage>
        <taxon>Bacteria</taxon>
        <taxon>Pseudomonadati</taxon>
        <taxon>Rhodothermota</taxon>
        <taxon>Rhodothermia</taxon>
        <taxon>Rhodothermales</taxon>
        <taxon>Salisaetaceae</taxon>
        <taxon>Longibacter</taxon>
    </lineage>
</organism>
<dbReference type="Gene3D" id="1.20.120.1910">
    <property type="entry name" value="Cysteine-tRNA ligase, C-terminal anti-codon recognition domain"/>
    <property type="match status" value="1"/>
</dbReference>
<dbReference type="InterPro" id="IPR009080">
    <property type="entry name" value="tRNAsynth_Ia_anticodon-bd"/>
</dbReference>
<evidence type="ECO:0000256" key="3">
    <source>
        <dbReference type="ARBA" id="ARBA00022840"/>
    </source>
</evidence>
<dbReference type="RefSeq" id="WP_098074983.1">
    <property type="nucleotide sequence ID" value="NZ_PDEQ01000003.1"/>
</dbReference>
<gene>
    <name evidence="6" type="ORF">CRI94_07070</name>
</gene>
<feature type="domain" description="Cysteinyl-tRNA ligase anticodon binding" evidence="5">
    <location>
        <begin position="6"/>
        <end position="56"/>
    </location>
</feature>
<evidence type="ECO:0000256" key="1">
    <source>
        <dbReference type="ARBA" id="ARBA00022598"/>
    </source>
</evidence>